<accession>A0ABP8N9B2</accession>
<name>A0ABP8N9B2_9BACT</name>
<dbReference type="EMBL" id="BAABHD010000074">
    <property type="protein sequence ID" value="GAA4463381.1"/>
    <property type="molecule type" value="Genomic_DNA"/>
</dbReference>
<dbReference type="PANTHER" id="PTHR32309">
    <property type="entry name" value="TYROSINE-PROTEIN KINASE"/>
    <property type="match status" value="1"/>
</dbReference>
<evidence type="ECO:0000313" key="3">
    <source>
        <dbReference type="Proteomes" id="UP001501175"/>
    </source>
</evidence>
<keyword evidence="1" id="KW-0812">Transmembrane</keyword>
<keyword evidence="3" id="KW-1185">Reference proteome</keyword>
<comment type="caution">
    <text evidence="2">The sequence shown here is derived from an EMBL/GenBank/DDBJ whole genome shotgun (WGS) entry which is preliminary data.</text>
</comment>
<evidence type="ECO:0008006" key="4">
    <source>
        <dbReference type="Google" id="ProtNLM"/>
    </source>
</evidence>
<protein>
    <recommendedName>
        <fullName evidence="4">Chain length determinant protein</fullName>
    </recommendedName>
</protein>
<reference evidence="3" key="1">
    <citation type="journal article" date="2019" name="Int. J. Syst. Evol. Microbiol.">
        <title>The Global Catalogue of Microorganisms (GCM) 10K type strain sequencing project: providing services to taxonomists for standard genome sequencing and annotation.</title>
        <authorList>
            <consortium name="The Broad Institute Genomics Platform"/>
            <consortium name="The Broad Institute Genome Sequencing Center for Infectious Disease"/>
            <person name="Wu L."/>
            <person name="Ma J."/>
        </authorList>
    </citation>
    <scope>NUCLEOTIDE SEQUENCE [LARGE SCALE GENOMIC DNA]</scope>
    <source>
        <strain evidence="3">JCM 17927</strain>
    </source>
</reference>
<gene>
    <name evidence="2" type="ORF">GCM10023189_41330</name>
</gene>
<keyword evidence="1" id="KW-1133">Transmembrane helix</keyword>
<dbReference type="PANTHER" id="PTHR32309:SF31">
    <property type="entry name" value="CAPSULAR EXOPOLYSACCHARIDE FAMILY"/>
    <property type="match status" value="1"/>
</dbReference>
<dbReference type="Proteomes" id="UP001501175">
    <property type="component" value="Unassembled WGS sequence"/>
</dbReference>
<organism evidence="2 3">
    <name type="scientific">Nibrella saemangeumensis</name>
    <dbReference type="NCBI Taxonomy" id="1084526"/>
    <lineage>
        <taxon>Bacteria</taxon>
        <taxon>Pseudomonadati</taxon>
        <taxon>Bacteroidota</taxon>
        <taxon>Cytophagia</taxon>
        <taxon>Cytophagales</taxon>
        <taxon>Spirosomataceae</taxon>
        <taxon>Nibrella</taxon>
    </lineage>
</organism>
<dbReference type="InterPro" id="IPR050445">
    <property type="entry name" value="Bact_polysacc_biosynth/exp"/>
</dbReference>
<proteinExistence type="predicted"/>
<evidence type="ECO:0000256" key="1">
    <source>
        <dbReference type="SAM" id="Phobius"/>
    </source>
</evidence>
<keyword evidence="1" id="KW-0472">Membrane</keyword>
<evidence type="ECO:0000313" key="2">
    <source>
        <dbReference type="EMBL" id="GAA4463381.1"/>
    </source>
</evidence>
<feature type="transmembrane region" description="Helical" evidence="1">
    <location>
        <begin position="293"/>
        <end position="312"/>
    </location>
</feature>
<sequence>MLGLILTGGIIGFLIDITKERKPIYTATMTFNLGGGSSNSFGDLGSLAGAFGLGQAAPEANIFVGDNFMIYAKSRPVVEKTLMKTVNINGKDTLLVNYYIQHSGIRDEEWEENDTLQAYSFPRAKKPEEYNKLDHVVLSQIYTRIQGEMGVTQPERKSSFMQLRAGMENEDLTKTFVETHLETIEEDYRQKQTKKTREMYDLLKKRTDSLGRALGMTETRLARYQDQNQQVVVAEGRIQETKLTRNSTFLTSVYFQALQNEENMRLSLIRESPLFTIIEPVALPLYKEVKATIGMQAGIALGLFLSIIIIFLRETYRSIMQEG</sequence>